<comment type="caution">
    <text evidence="1">The sequence shown here is derived from an EMBL/GenBank/DDBJ whole genome shotgun (WGS) entry which is preliminary data.</text>
</comment>
<organism evidence="1 2">
    <name type="scientific">Vaccinium darrowii</name>
    <dbReference type="NCBI Taxonomy" id="229202"/>
    <lineage>
        <taxon>Eukaryota</taxon>
        <taxon>Viridiplantae</taxon>
        <taxon>Streptophyta</taxon>
        <taxon>Embryophyta</taxon>
        <taxon>Tracheophyta</taxon>
        <taxon>Spermatophyta</taxon>
        <taxon>Magnoliopsida</taxon>
        <taxon>eudicotyledons</taxon>
        <taxon>Gunneridae</taxon>
        <taxon>Pentapetalae</taxon>
        <taxon>asterids</taxon>
        <taxon>Ericales</taxon>
        <taxon>Ericaceae</taxon>
        <taxon>Vaccinioideae</taxon>
        <taxon>Vaccinieae</taxon>
        <taxon>Vaccinium</taxon>
    </lineage>
</organism>
<keyword evidence="2" id="KW-1185">Reference proteome</keyword>
<dbReference type="Proteomes" id="UP000828048">
    <property type="component" value="Chromosome 11"/>
</dbReference>
<name>A0ACB7YRJ0_9ERIC</name>
<protein>
    <submittedName>
        <fullName evidence="1">Uncharacterized protein</fullName>
    </submittedName>
</protein>
<accession>A0ACB7YRJ0</accession>
<gene>
    <name evidence="1" type="ORF">Vadar_032151</name>
</gene>
<proteinExistence type="predicted"/>
<evidence type="ECO:0000313" key="1">
    <source>
        <dbReference type="EMBL" id="KAH7856052.1"/>
    </source>
</evidence>
<evidence type="ECO:0000313" key="2">
    <source>
        <dbReference type="Proteomes" id="UP000828048"/>
    </source>
</evidence>
<reference evidence="1 2" key="1">
    <citation type="journal article" date="2021" name="Hortic Res">
        <title>High-quality reference genome and annotation aids understanding of berry development for evergreen blueberry (Vaccinium darrowii).</title>
        <authorList>
            <person name="Yu J."/>
            <person name="Hulse-Kemp A.M."/>
            <person name="Babiker E."/>
            <person name="Staton M."/>
        </authorList>
    </citation>
    <scope>NUCLEOTIDE SEQUENCE [LARGE SCALE GENOMIC DNA]</scope>
    <source>
        <strain evidence="2">cv. NJ 8807/NJ 8810</strain>
        <tissue evidence="1">Young leaf</tissue>
    </source>
</reference>
<sequence>MNPTAKTILNTLIFLSQYPKTSLRILFIFSEFLGILNNGLGQRMLTVPLIKYPTMKRENVCWRGEASGKEEGRYSHWRHSA</sequence>
<dbReference type="EMBL" id="CM037161">
    <property type="protein sequence ID" value="KAH7856052.1"/>
    <property type="molecule type" value="Genomic_DNA"/>
</dbReference>